<proteinExistence type="predicted"/>
<dbReference type="AlphaFoldDB" id="A0A5N6TVR6"/>
<evidence type="ECO:0000313" key="2">
    <source>
        <dbReference type="EMBL" id="KAE8150465.1"/>
    </source>
</evidence>
<name>A0A5N6TVR6_ASPAV</name>
<reference evidence="2 3" key="1">
    <citation type="submission" date="2019-04" db="EMBL/GenBank/DDBJ databases">
        <title>Friends and foes A comparative genomics study of 23 Aspergillus species from section Flavi.</title>
        <authorList>
            <consortium name="DOE Joint Genome Institute"/>
            <person name="Kjaerbolling I."/>
            <person name="Vesth T."/>
            <person name="Frisvad J.C."/>
            <person name="Nybo J.L."/>
            <person name="Theobald S."/>
            <person name="Kildgaard S."/>
            <person name="Isbrandt T."/>
            <person name="Kuo A."/>
            <person name="Sato A."/>
            <person name="Lyhne E.K."/>
            <person name="Kogle M.E."/>
            <person name="Wiebenga A."/>
            <person name="Kun R.S."/>
            <person name="Lubbers R.J."/>
            <person name="Makela M.R."/>
            <person name="Barry K."/>
            <person name="Chovatia M."/>
            <person name="Clum A."/>
            <person name="Daum C."/>
            <person name="Haridas S."/>
            <person name="He G."/>
            <person name="LaButti K."/>
            <person name="Lipzen A."/>
            <person name="Mondo S."/>
            <person name="Riley R."/>
            <person name="Salamov A."/>
            <person name="Simmons B.A."/>
            <person name="Magnuson J.K."/>
            <person name="Henrissat B."/>
            <person name="Mortensen U.H."/>
            <person name="Larsen T.O."/>
            <person name="Devries R.P."/>
            <person name="Grigoriev I.V."/>
            <person name="Machida M."/>
            <person name="Baker S.E."/>
            <person name="Andersen M.R."/>
        </authorList>
    </citation>
    <scope>NUCLEOTIDE SEQUENCE [LARGE SCALE GENOMIC DNA]</scope>
    <source>
        <strain evidence="2 3">IBT 18842</strain>
    </source>
</reference>
<feature type="region of interest" description="Disordered" evidence="1">
    <location>
        <begin position="1"/>
        <end position="68"/>
    </location>
</feature>
<dbReference type="Proteomes" id="UP000325780">
    <property type="component" value="Unassembled WGS sequence"/>
</dbReference>
<evidence type="ECO:0000313" key="3">
    <source>
        <dbReference type="Proteomes" id="UP000325780"/>
    </source>
</evidence>
<dbReference type="EMBL" id="ML742093">
    <property type="protein sequence ID" value="KAE8150465.1"/>
    <property type="molecule type" value="Genomic_DNA"/>
</dbReference>
<keyword evidence="3" id="KW-1185">Reference proteome</keyword>
<accession>A0A5N6TVR6</accession>
<evidence type="ECO:0000256" key="1">
    <source>
        <dbReference type="SAM" id="MobiDB-lite"/>
    </source>
</evidence>
<organism evidence="2 3">
    <name type="scientific">Aspergillus avenaceus</name>
    <dbReference type="NCBI Taxonomy" id="36643"/>
    <lineage>
        <taxon>Eukaryota</taxon>
        <taxon>Fungi</taxon>
        <taxon>Dikarya</taxon>
        <taxon>Ascomycota</taxon>
        <taxon>Pezizomycotina</taxon>
        <taxon>Eurotiomycetes</taxon>
        <taxon>Eurotiomycetidae</taxon>
        <taxon>Eurotiales</taxon>
        <taxon>Aspergillaceae</taxon>
        <taxon>Aspergillus</taxon>
        <taxon>Aspergillus subgen. Circumdati</taxon>
    </lineage>
</organism>
<protein>
    <submittedName>
        <fullName evidence="2">Uncharacterized protein</fullName>
    </submittedName>
</protein>
<gene>
    <name evidence="2" type="ORF">BDV25DRAFT_139784</name>
</gene>
<sequence length="224" mass="25559">MSKSNSPVGRNGGDSHTDKKKGKKVRFSDDQQASGGPFPADDNPTYDRASHGQSAFVGPFPAPSSAQPDVNYGVPVGRGYVDSRPDHYVVSHDVARARDYNRPDRDYFIQQHLRVRERVMSEYSKPVLQVQSNIYRASVDNDRKELVLQNQRYRRLSRGSHCAVDSHEATRTLRRVDLPGPRHLYNDTVQTLDARYRRDGISSSRKVVQRDEVRHRAQPLINLY</sequence>